<sequence>MDHSKGGPGGRGFALKPGLPENGEAMPHTDRSGNAAPLGSQLLAEHFRADAAARETSVARFNSVVCSLFLLSALGLGPLLGWPRATAVMTLCASYAGYYGWLYRVLKRGWFHPAVCWINVCLENTAVGGLFMFDIIFADAEQALSNPSAVLWSAIIVLAALRSNLKLALFAGGLVAAETMLLYFFVALPRMSGPIPLMFSPTLMVQRAGYYFITGWMAALVASHLTRKAEEALRAVRAKDLLGKYFLHERLGVGGMAEVFRATYSPEGGFEKVVAIKRILPAYAEDEDFVTLFRREAELVSLLNHPNIVQVLDVGRFGDTYFMAMEHIEGVSLRELIKVHGRLPPAAVALIGAEMGQALDYVHRRTASDGTPLNLVHRDVNPPNILLSRIGEVKLGDFGVARAAIHVRLTQADRVRGKLGYLAPEQARGESFDGRADLFALGLTLHEALTGRRVFSGEGVPDTMRSTPPVFLLPPSTFRPDIPPQLDAAIMGLLEWRVSERTPRGLRLRERLCELTGAFAPYPQGQEELARLVQEAMLLRKNRPPALGAEQETRPEGMLFPTSEEPTGVLSSDNPGEAMEESATRALHKG</sequence>
<organism evidence="9 10">
    <name type="scientific">Melittangium boletus DSM 14713</name>
    <dbReference type="NCBI Taxonomy" id="1294270"/>
    <lineage>
        <taxon>Bacteria</taxon>
        <taxon>Pseudomonadati</taxon>
        <taxon>Myxococcota</taxon>
        <taxon>Myxococcia</taxon>
        <taxon>Myxococcales</taxon>
        <taxon>Cystobacterineae</taxon>
        <taxon>Archangiaceae</taxon>
        <taxon>Melittangium</taxon>
    </lineage>
</organism>
<dbReference type="KEGG" id="mbd:MEBOL_001881"/>
<feature type="region of interest" description="Disordered" evidence="6">
    <location>
        <begin position="544"/>
        <end position="590"/>
    </location>
</feature>
<evidence type="ECO:0000256" key="3">
    <source>
        <dbReference type="ARBA" id="ARBA00022777"/>
    </source>
</evidence>
<proteinExistence type="predicted"/>
<evidence type="ECO:0000256" key="7">
    <source>
        <dbReference type="SAM" id="Phobius"/>
    </source>
</evidence>
<keyword evidence="3 9" id="KW-0418">Kinase</keyword>
<dbReference type="GO" id="GO:0005524">
    <property type="term" value="F:ATP binding"/>
    <property type="evidence" value="ECO:0007669"/>
    <property type="project" value="UniProtKB-UniRule"/>
</dbReference>
<dbReference type="Pfam" id="PF00069">
    <property type="entry name" value="Pkinase"/>
    <property type="match status" value="1"/>
</dbReference>
<reference evidence="9 10" key="1">
    <citation type="submission" date="2017-06" db="EMBL/GenBank/DDBJ databases">
        <authorList>
            <person name="Kim H.J."/>
            <person name="Triplett B.A."/>
        </authorList>
    </citation>
    <scope>NUCLEOTIDE SEQUENCE [LARGE SCALE GENOMIC DNA]</scope>
    <source>
        <strain evidence="9 10">DSM 14713</strain>
    </source>
</reference>
<feature type="region of interest" description="Disordered" evidence="6">
    <location>
        <begin position="1"/>
        <end position="31"/>
    </location>
</feature>
<dbReference type="GO" id="GO:0004674">
    <property type="term" value="F:protein serine/threonine kinase activity"/>
    <property type="evidence" value="ECO:0007669"/>
    <property type="project" value="UniProtKB-KW"/>
</dbReference>
<feature type="transmembrane region" description="Helical" evidence="7">
    <location>
        <begin position="143"/>
        <end position="161"/>
    </location>
</feature>
<evidence type="ECO:0000256" key="1">
    <source>
        <dbReference type="ARBA" id="ARBA00022679"/>
    </source>
</evidence>
<protein>
    <submittedName>
        <fullName evidence="9">Serine/threonine protein kinase PrkC, regulator of stationary phase</fullName>
    </submittedName>
</protein>
<dbReference type="EMBL" id="CP022163">
    <property type="protein sequence ID" value="ATB28434.1"/>
    <property type="molecule type" value="Genomic_DNA"/>
</dbReference>
<keyword evidence="7" id="KW-0812">Transmembrane</keyword>
<feature type="domain" description="Protein kinase" evidence="8">
    <location>
        <begin position="245"/>
        <end position="559"/>
    </location>
</feature>
<dbReference type="Gene3D" id="1.10.510.10">
    <property type="entry name" value="Transferase(Phosphotransferase) domain 1"/>
    <property type="match status" value="1"/>
</dbReference>
<dbReference type="InterPro" id="IPR017441">
    <property type="entry name" value="Protein_kinase_ATP_BS"/>
</dbReference>
<evidence type="ECO:0000256" key="2">
    <source>
        <dbReference type="ARBA" id="ARBA00022741"/>
    </source>
</evidence>
<feature type="transmembrane region" description="Helical" evidence="7">
    <location>
        <begin position="58"/>
        <end position="76"/>
    </location>
</feature>
<evidence type="ECO:0000256" key="5">
    <source>
        <dbReference type="PROSITE-ProRule" id="PRU10141"/>
    </source>
</evidence>
<dbReference type="PANTHER" id="PTHR43289">
    <property type="entry name" value="MITOGEN-ACTIVATED PROTEIN KINASE KINASE KINASE 20-RELATED"/>
    <property type="match status" value="1"/>
</dbReference>
<keyword evidence="1" id="KW-0808">Transferase</keyword>
<keyword evidence="7" id="KW-1133">Transmembrane helix</keyword>
<evidence type="ECO:0000256" key="6">
    <source>
        <dbReference type="SAM" id="MobiDB-lite"/>
    </source>
</evidence>
<dbReference type="AlphaFoldDB" id="A0A250I987"/>
<accession>A0A250I987</accession>
<feature type="binding site" evidence="5">
    <location>
        <position position="277"/>
    </location>
    <ligand>
        <name>ATP</name>
        <dbReference type="ChEBI" id="CHEBI:30616"/>
    </ligand>
</feature>
<dbReference type="SUPFAM" id="SSF56112">
    <property type="entry name" value="Protein kinase-like (PK-like)"/>
    <property type="match status" value="1"/>
</dbReference>
<keyword evidence="4 5" id="KW-0067">ATP-binding</keyword>
<keyword evidence="2 5" id="KW-0547">Nucleotide-binding</keyword>
<dbReference type="PROSITE" id="PS00107">
    <property type="entry name" value="PROTEIN_KINASE_ATP"/>
    <property type="match status" value="1"/>
</dbReference>
<feature type="transmembrane region" description="Helical" evidence="7">
    <location>
        <begin position="82"/>
        <end position="102"/>
    </location>
</feature>
<dbReference type="InterPro" id="IPR000719">
    <property type="entry name" value="Prot_kinase_dom"/>
</dbReference>
<feature type="transmembrane region" description="Helical" evidence="7">
    <location>
        <begin position="168"/>
        <end position="188"/>
    </location>
</feature>
<gene>
    <name evidence="9" type="ORF">MEBOL_001881</name>
</gene>
<keyword evidence="10" id="KW-1185">Reference proteome</keyword>
<dbReference type="Proteomes" id="UP000217289">
    <property type="component" value="Chromosome"/>
</dbReference>
<dbReference type="CDD" id="cd14014">
    <property type="entry name" value="STKc_PknB_like"/>
    <property type="match status" value="1"/>
</dbReference>
<feature type="transmembrane region" description="Helical" evidence="7">
    <location>
        <begin position="114"/>
        <end position="137"/>
    </location>
</feature>
<dbReference type="PANTHER" id="PTHR43289:SF34">
    <property type="entry name" value="SERINE_THREONINE-PROTEIN KINASE YBDM-RELATED"/>
    <property type="match status" value="1"/>
</dbReference>
<feature type="compositionally biased region" description="Gly residues" evidence="6">
    <location>
        <begin position="1"/>
        <end position="12"/>
    </location>
</feature>
<name>A0A250I987_9BACT</name>
<evidence type="ECO:0000313" key="10">
    <source>
        <dbReference type="Proteomes" id="UP000217289"/>
    </source>
</evidence>
<dbReference type="InterPro" id="IPR011009">
    <property type="entry name" value="Kinase-like_dom_sf"/>
</dbReference>
<evidence type="ECO:0000256" key="4">
    <source>
        <dbReference type="ARBA" id="ARBA00022840"/>
    </source>
</evidence>
<dbReference type="Gene3D" id="3.30.200.20">
    <property type="entry name" value="Phosphorylase Kinase, domain 1"/>
    <property type="match status" value="1"/>
</dbReference>
<evidence type="ECO:0000259" key="8">
    <source>
        <dbReference type="PROSITE" id="PS50011"/>
    </source>
</evidence>
<dbReference type="PROSITE" id="PS50011">
    <property type="entry name" value="PROTEIN_KINASE_DOM"/>
    <property type="match status" value="1"/>
</dbReference>
<evidence type="ECO:0000313" key="9">
    <source>
        <dbReference type="EMBL" id="ATB28434.1"/>
    </source>
</evidence>
<keyword evidence="9" id="KW-0723">Serine/threonine-protein kinase</keyword>
<keyword evidence="7" id="KW-0472">Membrane</keyword>